<dbReference type="VEuPathDB" id="TriTrypDB:TcCLB.507711.240"/>
<organism evidence="2 3">
    <name type="scientific">Trypanosoma cruzi</name>
    <dbReference type="NCBI Taxonomy" id="5693"/>
    <lineage>
        <taxon>Eukaryota</taxon>
        <taxon>Discoba</taxon>
        <taxon>Euglenozoa</taxon>
        <taxon>Kinetoplastea</taxon>
        <taxon>Metakinetoplastina</taxon>
        <taxon>Trypanosomatida</taxon>
        <taxon>Trypanosomatidae</taxon>
        <taxon>Trypanosoma</taxon>
        <taxon>Schizotrypanum</taxon>
    </lineage>
</organism>
<dbReference type="EMBL" id="PRFA01000084">
    <property type="protein sequence ID" value="PWU87794.1"/>
    <property type="molecule type" value="Genomic_DNA"/>
</dbReference>
<dbReference type="Proteomes" id="UP000246121">
    <property type="component" value="Unassembled WGS sequence"/>
</dbReference>
<dbReference type="VEuPathDB" id="TriTrypDB:TcG_09842"/>
<protein>
    <submittedName>
        <fullName evidence="2">Uncharacterized protein</fullName>
    </submittedName>
</protein>
<dbReference type="VEuPathDB" id="TriTrypDB:TcCLB.469735.9"/>
<evidence type="ECO:0000256" key="1">
    <source>
        <dbReference type="SAM" id="MobiDB-lite"/>
    </source>
</evidence>
<dbReference type="VEuPathDB" id="TriTrypDB:TCDM_06763"/>
<evidence type="ECO:0000313" key="2">
    <source>
        <dbReference type="EMBL" id="PWU87794.1"/>
    </source>
</evidence>
<sequence length="712" mass="79867">MSPGEVSSHRVFSPLLWRRFVPVIPSYSNGFFPVCARPITFCSAWSTPWHVMLRYASSLPSRPSPPCGSPLPSDVTEDDDPVLPFLLPNSTMPLTQLAKLLPDEVLEKLENGLKSHLENFPARYRIFRGTNGLLHAQCVTPAGNNGAKSTEEGKVEETQGKKKVSLSLPIVPGRFLTLESFMRFNYVARPSGTVDFNASHKEKDENIQMMKHFFHGYVHPVKSAELWLLTAEYKLSKFPSAEAAVTVTGVEKRTVVDQEMSGVMEGKEVLQAFRWVHLDNREKLNQAVTMLRSEACSDSLGNDVGEKRASHGEVSSGTTFRRSSTFVRFLVPTAPLPMDATTSSHCLENGIEEYNFYRMCRALSTTTFMRLPELQDVVEGWLTQPLAAVLAIAGEESKTTVGLNVVDEKRSLLEFECDPDDSTRIVGVRFWLDEERYLPPQYRSMSPAELEKELSELETITPKDLNQLSNHKRVKIIDRKRLLKRCIALHELGVSPICHPDVLAYYVFDILPMDGQLILTGHLPKLLPETMRRITDARSRAWLRGYPHLFRLVETPPEVCVQRMEASAANSNEDDKQDESQKFKGEEQDTATGPLKASCEYQQRLLDDPEEQLRVVVSIVAARLGTCGSRKLLPSHIPKFISSDVRRKIFPRGSGGPKEYLMRYPEVFILTDGIHPHEPVVTLAPKYHLNPRLPPASDTVCATAADANGKGE</sequence>
<reference evidence="2 3" key="1">
    <citation type="journal article" date="2018" name="Microb. Genom.">
        <title>Expanding an expanded genome: long-read sequencing of Trypanosoma cruzi.</title>
        <authorList>
            <person name="Berna L."/>
            <person name="Rodriguez M."/>
            <person name="Chiribao M.L."/>
            <person name="Parodi-Talice A."/>
            <person name="Pita S."/>
            <person name="Rijo G."/>
            <person name="Alvarez-Valin F."/>
            <person name="Robello C."/>
        </authorList>
    </citation>
    <scope>NUCLEOTIDE SEQUENCE [LARGE SCALE GENOMIC DNA]</scope>
    <source>
        <strain evidence="2 3">Dm28c</strain>
    </source>
</reference>
<proteinExistence type="predicted"/>
<comment type="caution">
    <text evidence="2">The sequence shown here is derived from an EMBL/GenBank/DDBJ whole genome shotgun (WGS) entry which is preliminary data.</text>
</comment>
<dbReference type="VEuPathDB" id="TriTrypDB:BCY84_10951"/>
<dbReference type="OrthoDB" id="242143at2759"/>
<dbReference type="VEuPathDB" id="TriTrypDB:TcCLB.509643.10"/>
<dbReference type="VEuPathDB" id="TriTrypDB:Tc_MARK_3592"/>
<dbReference type="VEuPathDB" id="TriTrypDB:ECC02_012438"/>
<name>A0A2V2UUR9_TRYCR</name>
<feature type="compositionally biased region" description="Basic and acidic residues" evidence="1">
    <location>
        <begin position="578"/>
        <end position="587"/>
    </location>
</feature>
<dbReference type="VEuPathDB" id="TriTrypDB:C4B63_84g73"/>
<dbReference type="VEuPathDB" id="TriTrypDB:TcBrA4_0015340"/>
<dbReference type="VEuPathDB" id="TriTrypDB:C3747_60g173"/>
<gene>
    <name evidence="2" type="ORF">C4B63_84g73</name>
</gene>
<feature type="region of interest" description="Disordered" evidence="1">
    <location>
        <begin position="566"/>
        <end position="595"/>
    </location>
</feature>
<dbReference type="AlphaFoldDB" id="A0A2V2UUR9"/>
<accession>A0A2V2UUR9</accession>
<dbReference type="VEuPathDB" id="TriTrypDB:TcCL_ESM02765"/>
<evidence type="ECO:0000313" key="3">
    <source>
        <dbReference type="Proteomes" id="UP000246121"/>
    </source>
</evidence>
<dbReference type="VEuPathDB" id="TriTrypDB:TCSYLVIO_004848"/>